<keyword evidence="3" id="KW-0238">DNA-binding</keyword>
<comment type="caution">
    <text evidence="6">The sequence shown here is derived from an EMBL/GenBank/DDBJ whole genome shotgun (WGS) entry which is preliminary data.</text>
</comment>
<accession>A0A7J5UUH5</accession>
<dbReference type="Pfam" id="PF04198">
    <property type="entry name" value="Sugar-bind"/>
    <property type="match status" value="1"/>
</dbReference>
<feature type="domain" description="Sugar-binding" evidence="5">
    <location>
        <begin position="70"/>
        <end position="314"/>
    </location>
</feature>
<dbReference type="GO" id="GO:0030246">
    <property type="term" value="F:carbohydrate binding"/>
    <property type="evidence" value="ECO:0007669"/>
    <property type="project" value="InterPro"/>
</dbReference>
<evidence type="ECO:0000313" key="6">
    <source>
        <dbReference type="EMBL" id="KAE8765945.1"/>
    </source>
</evidence>
<dbReference type="AlphaFoldDB" id="A0A7J5UUH5"/>
<keyword evidence="2" id="KW-0805">Transcription regulation</keyword>
<name>A0A7J5UUH5_9MICO</name>
<gene>
    <name evidence="6" type="ORF">GB883_01605</name>
</gene>
<dbReference type="OrthoDB" id="186585at2"/>
<dbReference type="SUPFAM" id="SSF100950">
    <property type="entry name" value="NagB/RpiA/CoA transferase-like"/>
    <property type="match status" value="1"/>
</dbReference>
<evidence type="ECO:0000259" key="5">
    <source>
        <dbReference type="Pfam" id="PF04198"/>
    </source>
</evidence>
<dbReference type="PANTHER" id="PTHR34294">
    <property type="entry name" value="TRANSCRIPTIONAL REGULATOR-RELATED"/>
    <property type="match status" value="1"/>
</dbReference>
<evidence type="ECO:0000313" key="7">
    <source>
        <dbReference type="Proteomes" id="UP000451860"/>
    </source>
</evidence>
<evidence type="ECO:0000256" key="4">
    <source>
        <dbReference type="ARBA" id="ARBA00023163"/>
    </source>
</evidence>
<sequence length="322" mass="34271">MSNGAGLATPSERALMVEAARQYYLQDVSKVQIAANLGLSRFKVARLLEAARAQGIVTIEIHDGGLPVPELADELSRVLRLRRAVVIEAPEEGEEARRLVGAAAATMLGETLREGEVVGMAWGRTLTAMSASMPPLPRVDVVQLTGAVGGDLEASPVEVVRRIALRSGGTATPIFAPLVVDDPRAAEALRRQHDVARALRMFDTVTTAVVAVGSWDPPASQLWSALEPSERERLQDEGVRAEVTAILVSDSGEVLAPRFAERCIAIHADQLRRVPRVVAVAGGREKARAVAAIARAGLCTELVTDRSLAETVLEHAGDRAAL</sequence>
<comment type="similarity">
    <text evidence="1">Belongs to the SorC transcriptional regulatory family.</text>
</comment>
<evidence type="ECO:0000256" key="1">
    <source>
        <dbReference type="ARBA" id="ARBA00010466"/>
    </source>
</evidence>
<dbReference type="InterPro" id="IPR007324">
    <property type="entry name" value="Sugar-bd_dom_put"/>
</dbReference>
<organism evidence="6 7">
    <name type="scientific">Georgenia thermotolerans</name>
    <dbReference type="NCBI Taxonomy" id="527326"/>
    <lineage>
        <taxon>Bacteria</taxon>
        <taxon>Bacillati</taxon>
        <taxon>Actinomycetota</taxon>
        <taxon>Actinomycetes</taxon>
        <taxon>Micrococcales</taxon>
        <taxon>Bogoriellaceae</taxon>
        <taxon>Georgenia</taxon>
    </lineage>
</organism>
<dbReference type="Proteomes" id="UP000451860">
    <property type="component" value="Unassembled WGS sequence"/>
</dbReference>
<reference evidence="6 7" key="1">
    <citation type="submission" date="2019-10" db="EMBL/GenBank/DDBJ databases">
        <title>Georgenia wutianyii sp. nov. and Georgenia yuyongxinii sp. nov. isolated from plateau pika (Ochotona curzoniae) in the Qinghai-Tibet plateau of China.</title>
        <authorList>
            <person name="Tian Z."/>
        </authorList>
    </citation>
    <scope>NUCLEOTIDE SEQUENCE [LARGE SCALE GENOMIC DNA]</scope>
    <source>
        <strain evidence="6 7">DSM 21501</strain>
    </source>
</reference>
<dbReference type="InterPro" id="IPR051054">
    <property type="entry name" value="SorC_transcr_regulators"/>
</dbReference>
<dbReference type="PANTHER" id="PTHR34294:SF1">
    <property type="entry name" value="TRANSCRIPTIONAL REGULATOR LSRR"/>
    <property type="match status" value="1"/>
</dbReference>
<keyword evidence="7" id="KW-1185">Reference proteome</keyword>
<evidence type="ECO:0000256" key="2">
    <source>
        <dbReference type="ARBA" id="ARBA00023015"/>
    </source>
</evidence>
<proteinExistence type="inferred from homology"/>
<dbReference type="Gene3D" id="1.10.10.10">
    <property type="entry name" value="Winged helix-like DNA-binding domain superfamily/Winged helix DNA-binding domain"/>
    <property type="match status" value="1"/>
</dbReference>
<dbReference type="InterPro" id="IPR037171">
    <property type="entry name" value="NagB/RpiA_transferase-like"/>
</dbReference>
<dbReference type="Gene3D" id="3.40.50.1360">
    <property type="match status" value="1"/>
</dbReference>
<evidence type="ECO:0000256" key="3">
    <source>
        <dbReference type="ARBA" id="ARBA00023125"/>
    </source>
</evidence>
<dbReference type="EMBL" id="WHJE01000003">
    <property type="protein sequence ID" value="KAE8765945.1"/>
    <property type="molecule type" value="Genomic_DNA"/>
</dbReference>
<dbReference type="GO" id="GO:0003677">
    <property type="term" value="F:DNA binding"/>
    <property type="evidence" value="ECO:0007669"/>
    <property type="project" value="UniProtKB-KW"/>
</dbReference>
<dbReference type="InterPro" id="IPR036388">
    <property type="entry name" value="WH-like_DNA-bd_sf"/>
</dbReference>
<keyword evidence="4" id="KW-0804">Transcription</keyword>
<protein>
    <submittedName>
        <fullName evidence="6">Transcriptional regulator</fullName>
    </submittedName>
</protein>
<dbReference type="RefSeq" id="WP_152202392.1">
    <property type="nucleotide sequence ID" value="NZ_VUKF01000013.1"/>
</dbReference>